<gene>
    <name evidence="2" type="primary">spop-b_57</name>
    <name evidence="2" type="ORF">CEXT_143211</name>
</gene>
<comment type="caution">
    <text evidence="2">The sequence shown here is derived from an EMBL/GenBank/DDBJ whole genome shotgun (WGS) entry which is preliminary data.</text>
</comment>
<name>A0AAV4MBS2_CAEEX</name>
<evidence type="ECO:0000313" key="2">
    <source>
        <dbReference type="EMBL" id="GIX69147.1"/>
    </source>
</evidence>
<dbReference type="EMBL" id="BPLR01002019">
    <property type="protein sequence ID" value="GIX69147.1"/>
    <property type="molecule type" value="Genomic_DNA"/>
</dbReference>
<dbReference type="Proteomes" id="UP001054945">
    <property type="component" value="Unassembled WGS sequence"/>
</dbReference>
<keyword evidence="3" id="KW-1185">Reference proteome</keyword>
<accession>A0AAV4MBS2</accession>
<proteinExistence type="predicted"/>
<sequence length="267" mass="30384">MKSDCKVQHSGVDTMRLKVVFILLLYFMTEPDGTQCNITEQEFTKDSRVSWNGMSADELETYFPNGNLTFRFKMWKCSGEINNVGYCTAKTHIGVEKKSSILSIRNFSTLEEGNELMYRINSTLNDKSIVTLKLSVTGEDETVQVRFISSDSEVDSRYYSIKLSVLDSNGEAVTCGEVIALFDYFVKESECSLTLTKKDIMRKKSQYLRDDVLSLLYECNFSNGLVYGEIENTNYGWIPPQTANACLPVLKLVENTAIKIQVLLPWY</sequence>
<organism evidence="2 3">
    <name type="scientific">Caerostris extrusa</name>
    <name type="common">Bark spider</name>
    <name type="synonym">Caerostris bankana</name>
    <dbReference type="NCBI Taxonomy" id="172846"/>
    <lineage>
        <taxon>Eukaryota</taxon>
        <taxon>Metazoa</taxon>
        <taxon>Ecdysozoa</taxon>
        <taxon>Arthropoda</taxon>
        <taxon>Chelicerata</taxon>
        <taxon>Arachnida</taxon>
        <taxon>Araneae</taxon>
        <taxon>Araneomorphae</taxon>
        <taxon>Entelegynae</taxon>
        <taxon>Araneoidea</taxon>
        <taxon>Araneidae</taxon>
        <taxon>Caerostris</taxon>
    </lineage>
</organism>
<evidence type="ECO:0000256" key="1">
    <source>
        <dbReference type="SAM" id="SignalP"/>
    </source>
</evidence>
<feature type="signal peptide" evidence="1">
    <location>
        <begin position="1"/>
        <end position="36"/>
    </location>
</feature>
<protein>
    <submittedName>
        <fullName evidence="2">Speckle-type POZ protein B</fullName>
    </submittedName>
</protein>
<evidence type="ECO:0000313" key="3">
    <source>
        <dbReference type="Proteomes" id="UP001054945"/>
    </source>
</evidence>
<reference evidence="2 3" key="1">
    <citation type="submission" date="2021-06" db="EMBL/GenBank/DDBJ databases">
        <title>Caerostris extrusa draft genome.</title>
        <authorList>
            <person name="Kono N."/>
            <person name="Arakawa K."/>
        </authorList>
    </citation>
    <scope>NUCLEOTIDE SEQUENCE [LARGE SCALE GENOMIC DNA]</scope>
</reference>
<keyword evidence="1" id="KW-0732">Signal</keyword>
<feature type="chain" id="PRO_5043607414" evidence="1">
    <location>
        <begin position="37"/>
        <end position="267"/>
    </location>
</feature>
<dbReference type="AlphaFoldDB" id="A0AAV4MBS2"/>